<reference evidence="1 2" key="1">
    <citation type="journal article" date="2022" name="G3 (Bethesda)">
        <title>Whole-genome sequence and methylome profiling of the almond [Prunus dulcis (Mill.) D.A. Webb] cultivar 'Nonpareil'.</title>
        <authorList>
            <person name="D'Amico-Willman K.M."/>
            <person name="Ouma W.Z."/>
            <person name="Meulia T."/>
            <person name="Sideli G.M."/>
            <person name="Gradziel T.M."/>
            <person name="Fresnedo-Ramirez J."/>
        </authorList>
    </citation>
    <scope>NUCLEOTIDE SEQUENCE [LARGE SCALE GENOMIC DNA]</scope>
    <source>
        <strain evidence="1">Clone GOH B32 T37-40</strain>
    </source>
</reference>
<dbReference type="EMBL" id="JAJFAZ020000003">
    <property type="protein sequence ID" value="KAI5339589.1"/>
    <property type="molecule type" value="Genomic_DNA"/>
</dbReference>
<name>A0AAD4WBK2_PRUDU</name>
<keyword evidence="2" id="KW-1185">Reference proteome</keyword>
<dbReference type="GO" id="GO:0003676">
    <property type="term" value="F:nucleic acid binding"/>
    <property type="evidence" value="ECO:0007669"/>
    <property type="project" value="InterPro"/>
</dbReference>
<dbReference type="AlphaFoldDB" id="A0AAD4WBK2"/>
<evidence type="ECO:0008006" key="3">
    <source>
        <dbReference type="Google" id="ProtNLM"/>
    </source>
</evidence>
<evidence type="ECO:0000313" key="2">
    <source>
        <dbReference type="Proteomes" id="UP001054821"/>
    </source>
</evidence>
<dbReference type="SUPFAM" id="SSF57756">
    <property type="entry name" value="Retrovirus zinc finger-like domains"/>
    <property type="match status" value="1"/>
</dbReference>
<dbReference type="InterPro" id="IPR036875">
    <property type="entry name" value="Znf_CCHC_sf"/>
</dbReference>
<accession>A0AAD4WBK2</accession>
<proteinExistence type="predicted"/>
<dbReference type="GO" id="GO:0008270">
    <property type="term" value="F:zinc ion binding"/>
    <property type="evidence" value="ECO:0007669"/>
    <property type="project" value="InterPro"/>
</dbReference>
<gene>
    <name evidence="1" type="ORF">L3X38_018861</name>
</gene>
<comment type="caution">
    <text evidence="1">The sequence shown here is derived from an EMBL/GenBank/DDBJ whole genome shotgun (WGS) entry which is preliminary data.</text>
</comment>
<evidence type="ECO:0000313" key="1">
    <source>
        <dbReference type="EMBL" id="KAI5339589.1"/>
    </source>
</evidence>
<protein>
    <recommendedName>
        <fullName evidence="3">CCHC-type domain-containing protein</fullName>
    </recommendedName>
</protein>
<dbReference type="Proteomes" id="UP001054821">
    <property type="component" value="Chromosome 3"/>
</dbReference>
<sequence>MIKPGSEAMLEFIEFAAQNALSSKFFQLKGFRHQHEALEALLLTAERHQGNGTSGYASSSSVSYSRCQICGNNGHQALDCFNRMNMAYEGRVPTRHLSAVASQSNTNPRPNANTWLIDIGANSHITPDLGTLNNPREYNAHFSASQLSNTSSTSSNTPPTPELAVTVSNISTPNTIAQSLAPIIEPQPVSVSPLAVPSCINAGNSEEALLVRMVTRSQTGHLKPNPKYAINSVVDVSKVEPTCFSKAVKQEAWRQAMATEFSALQHCGTWVLVPATSHMNILPNKWVYKIKRKSDGSIERFKALLVANGFH</sequence>
<organism evidence="1 2">
    <name type="scientific">Prunus dulcis</name>
    <name type="common">Almond</name>
    <name type="synonym">Amygdalus dulcis</name>
    <dbReference type="NCBI Taxonomy" id="3755"/>
    <lineage>
        <taxon>Eukaryota</taxon>
        <taxon>Viridiplantae</taxon>
        <taxon>Streptophyta</taxon>
        <taxon>Embryophyta</taxon>
        <taxon>Tracheophyta</taxon>
        <taxon>Spermatophyta</taxon>
        <taxon>Magnoliopsida</taxon>
        <taxon>eudicotyledons</taxon>
        <taxon>Gunneridae</taxon>
        <taxon>Pentapetalae</taxon>
        <taxon>rosids</taxon>
        <taxon>fabids</taxon>
        <taxon>Rosales</taxon>
        <taxon>Rosaceae</taxon>
        <taxon>Amygdaloideae</taxon>
        <taxon>Amygdaleae</taxon>
        <taxon>Prunus</taxon>
    </lineage>
</organism>